<evidence type="ECO:0000313" key="2">
    <source>
        <dbReference type="EMBL" id="KPL81347.1"/>
    </source>
</evidence>
<accession>A0A0P6YGG3</accession>
<feature type="signal peptide" evidence="1">
    <location>
        <begin position="1"/>
        <end position="29"/>
    </location>
</feature>
<dbReference type="Proteomes" id="UP000050277">
    <property type="component" value="Unassembled WGS sequence"/>
</dbReference>
<sequence>MSRIRASFRIAIVLLALLFLVGPALVARAQSTLAQAPAQNPATPNDTEYLWIAGSSFQTRDSTTAFETTRNTNNNQPTGCIYATSSGEFTAPVAVPNGATILGLDYYLNDTSTSQTKAKLTLNDSDMITPRELITVEISSSVGLTNTYAPISSQYAPYVVNMQNRGLFLEWFPRVTNASMQLCGVRIAYTAPAEPRPATDYLFIVGSTLVNTNSSTEHGYAGAGCTFVKINGRTLNADVDLPQGSQLTAVRSYFRDVNSADLTVKLIASNGQGLTNTLATLTSPVSDTAVTNLDQTLNYTVNESNESLSVVADFAGVLSNQLRLCGVRFQYSNPTTKPTQDSRFITGSTFVPRRSNVNYSSDANGCVNVSNEIEDLTTNVTAPEGAKAARVTFYYKNAAAGPSLNLYSFVGSGEFSQITSVPVMGTGTQNSVSINYPIANADQGLALVWDASSASSEYALCGAKIDFLYTQQVFLPIALKNN</sequence>
<evidence type="ECO:0000313" key="3">
    <source>
        <dbReference type="Proteomes" id="UP000050277"/>
    </source>
</evidence>
<dbReference type="RefSeq" id="WP_054536624.1">
    <property type="nucleotide sequence ID" value="NZ_LGKP01000035.1"/>
</dbReference>
<organism evidence="2 3">
    <name type="scientific">Herpetosiphon geysericola</name>
    <dbReference type="NCBI Taxonomy" id="70996"/>
    <lineage>
        <taxon>Bacteria</taxon>
        <taxon>Bacillati</taxon>
        <taxon>Chloroflexota</taxon>
        <taxon>Chloroflexia</taxon>
        <taxon>Herpetosiphonales</taxon>
        <taxon>Herpetosiphonaceae</taxon>
        <taxon>Herpetosiphon</taxon>
    </lineage>
</organism>
<proteinExistence type="predicted"/>
<name>A0A0P6YGG3_9CHLR</name>
<keyword evidence="1" id="KW-0732">Signal</keyword>
<dbReference type="EMBL" id="LGKP01000035">
    <property type="protein sequence ID" value="KPL81347.1"/>
    <property type="molecule type" value="Genomic_DNA"/>
</dbReference>
<reference evidence="2 3" key="1">
    <citation type="submission" date="2015-07" db="EMBL/GenBank/DDBJ databases">
        <title>Whole genome sequence of Herpetosiphon geysericola DSM 7119.</title>
        <authorList>
            <person name="Hemp J."/>
            <person name="Ward L.M."/>
            <person name="Pace L.A."/>
            <person name="Fischer W.W."/>
        </authorList>
    </citation>
    <scope>NUCLEOTIDE SEQUENCE [LARGE SCALE GENOMIC DNA]</scope>
    <source>
        <strain evidence="2 3">DSM 7119</strain>
    </source>
</reference>
<feature type="chain" id="PRO_5006133585" evidence="1">
    <location>
        <begin position="30"/>
        <end position="482"/>
    </location>
</feature>
<keyword evidence="3" id="KW-1185">Reference proteome</keyword>
<gene>
    <name evidence="2" type="ORF">SE18_22055</name>
</gene>
<evidence type="ECO:0000256" key="1">
    <source>
        <dbReference type="SAM" id="SignalP"/>
    </source>
</evidence>
<protein>
    <submittedName>
        <fullName evidence="2">Uncharacterized protein</fullName>
    </submittedName>
</protein>
<comment type="caution">
    <text evidence="2">The sequence shown here is derived from an EMBL/GenBank/DDBJ whole genome shotgun (WGS) entry which is preliminary data.</text>
</comment>
<dbReference type="AlphaFoldDB" id="A0A0P6YGG3"/>
<dbReference type="OrthoDB" id="9975234at2"/>